<accession>A0ABT6SJN2</accession>
<dbReference type="EMBL" id="JASCIQ010000045">
    <property type="protein sequence ID" value="MDI3408403.1"/>
    <property type="molecule type" value="Genomic_DNA"/>
</dbReference>
<keyword evidence="3" id="KW-1185">Reference proteome</keyword>
<reference evidence="2 3" key="1">
    <citation type="submission" date="2023-05" db="EMBL/GenBank/DDBJ databases">
        <title>Draft genome sequence of Streptomyces sp. B-S-A6 isolated from a cave soil in Thailand.</title>
        <authorList>
            <person name="Chamroensaksri N."/>
            <person name="Muangham S."/>
        </authorList>
    </citation>
    <scope>NUCLEOTIDE SEQUENCE [LARGE SCALE GENOMIC DNA]</scope>
    <source>
        <strain evidence="2 3">B-S-A6</strain>
    </source>
</reference>
<comment type="caution">
    <text evidence="2">The sequence shown here is derived from an EMBL/GenBank/DDBJ whole genome shotgun (WGS) entry which is preliminary data.</text>
</comment>
<dbReference type="RefSeq" id="WP_282546311.1">
    <property type="nucleotide sequence ID" value="NZ_JASCIQ010000045.1"/>
</dbReference>
<organism evidence="2 3">
    <name type="scientific">Streptomyces cavernicola</name>
    <dbReference type="NCBI Taxonomy" id="3043613"/>
    <lineage>
        <taxon>Bacteria</taxon>
        <taxon>Bacillati</taxon>
        <taxon>Actinomycetota</taxon>
        <taxon>Actinomycetes</taxon>
        <taxon>Kitasatosporales</taxon>
        <taxon>Streptomycetaceae</taxon>
        <taxon>Streptomyces</taxon>
    </lineage>
</organism>
<feature type="compositionally biased region" description="Polar residues" evidence="1">
    <location>
        <begin position="39"/>
        <end position="48"/>
    </location>
</feature>
<gene>
    <name evidence="2" type="ORF">QIS96_31855</name>
</gene>
<name>A0ABT6SJN2_9ACTN</name>
<feature type="region of interest" description="Disordered" evidence="1">
    <location>
        <begin position="1"/>
        <end position="68"/>
    </location>
</feature>
<dbReference type="Proteomes" id="UP001223978">
    <property type="component" value="Unassembled WGS sequence"/>
</dbReference>
<evidence type="ECO:0000256" key="1">
    <source>
        <dbReference type="SAM" id="MobiDB-lite"/>
    </source>
</evidence>
<proteinExistence type="predicted"/>
<sequence length="68" mass="7307">MAPQAAYGELPPAMRNLRPPSNVHAPGPPSKSAEEMTDPRNSYGTNMPTYDESIRTQPAPAPPLGDFD</sequence>
<evidence type="ECO:0000313" key="3">
    <source>
        <dbReference type="Proteomes" id="UP001223978"/>
    </source>
</evidence>
<evidence type="ECO:0000313" key="2">
    <source>
        <dbReference type="EMBL" id="MDI3408403.1"/>
    </source>
</evidence>
<feature type="compositionally biased region" description="Pro residues" evidence="1">
    <location>
        <begin position="59"/>
        <end position="68"/>
    </location>
</feature>
<protein>
    <submittedName>
        <fullName evidence="2">Uncharacterized protein</fullName>
    </submittedName>
</protein>